<evidence type="ECO:0000256" key="3">
    <source>
        <dbReference type="ARBA" id="ARBA00022989"/>
    </source>
</evidence>
<evidence type="ECO:0000256" key="4">
    <source>
        <dbReference type="ARBA" id="ARBA00023136"/>
    </source>
</evidence>
<feature type="domain" description="ABC transmembrane type-1" evidence="6">
    <location>
        <begin position="33"/>
        <end position="178"/>
    </location>
</feature>
<evidence type="ECO:0000256" key="1">
    <source>
        <dbReference type="ARBA" id="ARBA00004141"/>
    </source>
</evidence>
<comment type="subcellular location">
    <subcellularLocation>
        <location evidence="1">Membrane</location>
        <topology evidence="1">Multi-pass membrane protein</topology>
    </subcellularLocation>
</comment>
<proteinExistence type="predicted"/>
<reference evidence="7" key="2">
    <citation type="journal article" date="2014" name="ISME J.">
        <title>Microbial stratification in low pH oxic and suboxic macroscopic growths along an acid mine drainage.</title>
        <authorList>
            <person name="Mendez-Garcia C."/>
            <person name="Mesa V."/>
            <person name="Sprenger R.R."/>
            <person name="Richter M."/>
            <person name="Diez M.S."/>
            <person name="Solano J."/>
            <person name="Bargiela R."/>
            <person name="Golyshina O.V."/>
            <person name="Manteca A."/>
            <person name="Ramos J.L."/>
            <person name="Gallego J.R."/>
            <person name="Llorente I."/>
            <person name="Martins Dos Santos V.A."/>
            <person name="Jensen O.N."/>
            <person name="Pelaez A.I."/>
            <person name="Sanchez J."/>
            <person name="Ferrer M."/>
        </authorList>
    </citation>
    <scope>NUCLEOTIDE SEQUENCE</scope>
</reference>
<comment type="caution">
    <text evidence="7">The sequence shown here is derived from an EMBL/GenBank/DDBJ whole genome shotgun (WGS) entry which is preliminary data.</text>
</comment>
<keyword evidence="7" id="KW-0547">Nucleotide-binding</keyword>
<dbReference type="GO" id="GO:0005524">
    <property type="term" value="F:ATP binding"/>
    <property type="evidence" value="ECO:0007669"/>
    <property type="project" value="UniProtKB-KW"/>
</dbReference>
<dbReference type="SUPFAM" id="SSF90123">
    <property type="entry name" value="ABC transporter transmembrane region"/>
    <property type="match status" value="1"/>
</dbReference>
<feature type="non-terminal residue" evidence="7">
    <location>
        <position position="197"/>
    </location>
</feature>
<organism evidence="7">
    <name type="scientific">mine drainage metagenome</name>
    <dbReference type="NCBI Taxonomy" id="410659"/>
    <lineage>
        <taxon>unclassified sequences</taxon>
        <taxon>metagenomes</taxon>
        <taxon>ecological metagenomes</taxon>
    </lineage>
</organism>
<dbReference type="PANTHER" id="PTHR43394:SF1">
    <property type="entry name" value="ATP-BINDING CASSETTE SUB-FAMILY B MEMBER 10, MITOCHONDRIAL"/>
    <property type="match status" value="1"/>
</dbReference>
<evidence type="ECO:0000256" key="5">
    <source>
        <dbReference type="SAM" id="Phobius"/>
    </source>
</evidence>
<dbReference type="Gene3D" id="1.20.1560.10">
    <property type="entry name" value="ABC transporter type 1, transmembrane domain"/>
    <property type="match status" value="1"/>
</dbReference>
<keyword evidence="4 5" id="KW-0472">Membrane</keyword>
<evidence type="ECO:0000256" key="2">
    <source>
        <dbReference type="ARBA" id="ARBA00022692"/>
    </source>
</evidence>
<name>T1A721_9ZZZZ</name>
<dbReference type="InterPro" id="IPR036640">
    <property type="entry name" value="ABC1_TM_sf"/>
</dbReference>
<dbReference type="PANTHER" id="PTHR43394">
    <property type="entry name" value="ATP-DEPENDENT PERMEASE MDL1, MITOCHONDRIAL"/>
    <property type="match status" value="1"/>
</dbReference>
<dbReference type="AlphaFoldDB" id="T1A721"/>
<keyword evidence="3 5" id="KW-1133">Transmembrane helix</keyword>
<evidence type="ECO:0000313" key="7">
    <source>
        <dbReference type="EMBL" id="EQD36689.1"/>
    </source>
</evidence>
<accession>T1A721</accession>
<evidence type="ECO:0000259" key="6">
    <source>
        <dbReference type="PROSITE" id="PS50929"/>
    </source>
</evidence>
<dbReference type="EMBL" id="AUZZ01008702">
    <property type="protein sequence ID" value="EQD36689.1"/>
    <property type="molecule type" value="Genomic_DNA"/>
</dbReference>
<dbReference type="GO" id="GO:0016020">
    <property type="term" value="C:membrane"/>
    <property type="evidence" value="ECO:0007669"/>
    <property type="project" value="UniProtKB-SubCell"/>
</dbReference>
<gene>
    <name evidence="7" type="ORF">B2A_12066</name>
</gene>
<reference evidence="7" key="1">
    <citation type="submission" date="2013-08" db="EMBL/GenBank/DDBJ databases">
        <authorList>
            <person name="Mendez C."/>
            <person name="Richter M."/>
            <person name="Ferrer M."/>
            <person name="Sanchez J."/>
        </authorList>
    </citation>
    <scope>NUCLEOTIDE SEQUENCE</scope>
</reference>
<dbReference type="GO" id="GO:0015421">
    <property type="term" value="F:ABC-type oligopeptide transporter activity"/>
    <property type="evidence" value="ECO:0007669"/>
    <property type="project" value="TreeGrafter"/>
</dbReference>
<keyword evidence="7" id="KW-0067">ATP-binding</keyword>
<keyword evidence="2 5" id="KW-0812">Transmembrane</keyword>
<protein>
    <submittedName>
        <fullName evidence="7">ABC transporter permease and ATP-binding protein</fullName>
    </submittedName>
</protein>
<dbReference type="InterPro" id="IPR039421">
    <property type="entry name" value="Type_1_exporter"/>
</dbReference>
<feature type="transmembrane region" description="Helical" evidence="5">
    <location>
        <begin position="69"/>
        <end position="90"/>
    </location>
</feature>
<dbReference type="Pfam" id="PF00664">
    <property type="entry name" value="ABC_membrane"/>
    <property type="match status" value="1"/>
</dbReference>
<sequence length="197" mass="21662">MTEAPRPRGRNLRALTRLWPYVRPHRALALGWVVFLALSSSSTLALPYGVRLMIDHGFSHNNAAALNRSFLLLFVIALVLALATAGRYFCISLLGERAITALREHLYAHLIGQDVSFFERLRVGEVNSRLGTDTQVVQDMLGSGVSVALRSMVTLLGASALMVWTQPRLAGLTALVTPRRDPADPDSFGRRVQNSRA</sequence>
<dbReference type="InterPro" id="IPR011527">
    <property type="entry name" value="ABC1_TM_dom"/>
</dbReference>
<dbReference type="PROSITE" id="PS50929">
    <property type="entry name" value="ABC_TM1F"/>
    <property type="match status" value="1"/>
</dbReference>